<sequence>MPPPRYLFNLRTRHTSSNATLRTAHAVRSSFSYKIALDILGYMNYNEFMGYIK</sequence>
<name>A0A8S5V057_9CAUD</name>
<proteinExistence type="predicted"/>
<organism evidence="1">
    <name type="scientific">Siphoviridae sp. ctBeL15</name>
    <dbReference type="NCBI Taxonomy" id="2825374"/>
    <lineage>
        <taxon>Viruses</taxon>
        <taxon>Duplodnaviria</taxon>
        <taxon>Heunggongvirae</taxon>
        <taxon>Uroviricota</taxon>
        <taxon>Caudoviricetes</taxon>
    </lineage>
</organism>
<accession>A0A8S5V057</accession>
<reference evidence="1" key="1">
    <citation type="journal article" date="2021" name="Proc. Natl. Acad. Sci. U.S.A.">
        <title>A Catalog of Tens of Thousands of Viruses from Human Metagenomes Reveals Hidden Associations with Chronic Diseases.</title>
        <authorList>
            <person name="Tisza M.J."/>
            <person name="Buck C.B."/>
        </authorList>
    </citation>
    <scope>NUCLEOTIDE SEQUENCE</scope>
    <source>
        <strain evidence="1">CtBeL15</strain>
    </source>
</reference>
<evidence type="ECO:0000313" key="1">
    <source>
        <dbReference type="EMBL" id="DAG00121.1"/>
    </source>
</evidence>
<protein>
    <submittedName>
        <fullName evidence="1">Uncharacterized protein</fullName>
    </submittedName>
</protein>
<dbReference type="EMBL" id="BK016176">
    <property type="protein sequence ID" value="DAG00121.1"/>
    <property type="molecule type" value="Genomic_DNA"/>
</dbReference>